<dbReference type="PROSITE" id="PS51518">
    <property type="entry name" value="SGF29_C"/>
    <property type="match status" value="1"/>
</dbReference>
<dbReference type="AlphaFoldDB" id="A0A8H7Q4H8"/>
<evidence type="ECO:0000256" key="3">
    <source>
        <dbReference type="ARBA" id="ARBA00023163"/>
    </source>
</evidence>
<dbReference type="OrthoDB" id="10265994at2759"/>
<comment type="caution">
    <text evidence="7">The sequence shown here is derived from an EMBL/GenBank/DDBJ whole genome shotgun (WGS) entry which is preliminary data.</text>
</comment>
<keyword evidence="3" id="KW-0804">Transcription</keyword>
<name>A0A8H7Q4H8_9FUNG</name>
<evidence type="ECO:0000313" key="8">
    <source>
        <dbReference type="Proteomes" id="UP000612746"/>
    </source>
</evidence>
<dbReference type="PANTHER" id="PTHR21539">
    <property type="entry name" value="SAGA-ASSOCIATED FACTOR 29"/>
    <property type="match status" value="1"/>
</dbReference>
<dbReference type="Pfam" id="PF07039">
    <property type="entry name" value="SGF29_Tudor"/>
    <property type="match status" value="1"/>
</dbReference>
<dbReference type="GO" id="GO:0000124">
    <property type="term" value="C:SAGA complex"/>
    <property type="evidence" value="ECO:0007669"/>
    <property type="project" value="InterPro"/>
</dbReference>
<dbReference type="InterPro" id="IPR047288">
    <property type="entry name" value="Tudor_SGF29_rpt1"/>
</dbReference>
<dbReference type="PANTHER" id="PTHR21539:SF0">
    <property type="entry name" value="SAGA-ASSOCIATED FACTOR 29"/>
    <property type="match status" value="1"/>
</dbReference>
<dbReference type="InterPro" id="IPR037802">
    <property type="entry name" value="SGF29"/>
</dbReference>
<dbReference type="Gene3D" id="2.30.30.140">
    <property type="match status" value="2"/>
</dbReference>
<evidence type="ECO:0000259" key="6">
    <source>
        <dbReference type="PROSITE" id="PS51518"/>
    </source>
</evidence>
<dbReference type="GO" id="GO:0005634">
    <property type="term" value="C:nucleus"/>
    <property type="evidence" value="ECO:0007669"/>
    <property type="project" value="UniProtKB-SubCell"/>
</dbReference>
<evidence type="ECO:0000256" key="4">
    <source>
        <dbReference type="ARBA" id="ARBA00023242"/>
    </source>
</evidence>
<feature type="domain" description="SGF29 C-terminal" evidence="6">
    <location>
        <begin position="165"/>
        <end position="309"/>
    </location>
</feature>
<evidence type="ECO:0000256" key="1">
    <source>
        <dbReference type="ARBA" id="ARBA00004123"/>
    </source>
</evidence>
<dbReference type="Proteomes" id="UP000612746">
    <property type="component" value="Unassembled WGS sequence"/>
</dbReference>
<keyword evidence="4" id="KW-0539">Nucleus</keyword>
<dbReference type="EMBL" id="JAEPRA010000005">
    <property type="protein sequence ID" value="KAG2185160.1"/>
    <property type="molecule type" value="Genomic_DNA"/>
</dbReference>
<dbReference type="CDD" id="cd20393">
    <property type="entry name" value="Tudor_SGF29_rpt1"/>
    <property type="match status" value="1"/>
</dbReference>
<dbReference type="InterPro" id="IPR047287">
    <property type="entry name" value="Tudor_SGF29_rpt2"/>
</dbReference>
<organism evidence="7 8">
    <name type="scientific">Umbelopsis vinacea</name>
    <dbReference type="NCBI Taxonomy" id="44442"/>
    <lineage>
        <taxon>Eukaryota</taxon>
        <taxon>Fungi</taxon>
        <taxon>Fungi incertae sedis</taxon>
        <taxon>Mucoromycota</taxon>
        <taxon>Mucoromycotina</taxon>
        <taxon>Umbelopsidomycetes</taxon>
        <taxon>Umbelopsidales</taxon>
        <taxon>Umbelopsidaceae</taxon>
        <taxon>Umbelopsis</taxon>
    </lineage>
</organism>
<feature type="region of interest" description="Disordered" evidence="5">
    <location>
        <begin position="128"/>
        <end position="157"/>
    </location>
</feature>
<evidence type="ECO:0000256" key="2">
    <source>
        <dbReference type="ARBA" id="ARBA00023015"/>
    </source>
</evidence>
<proteinExistence type="predicted"/>
<accession>A0A8H7Q4H8</accession>
<gene>
    <name evidence="7" type="ORF">INT44_001950</name>
</gene>
<sequence length="309" mass="34349">MDRKSRASRAASLDETNEEVSLWKQICSSLLKLENVQKESEPIITSVNKLHMTIESIDGKSTTDLGKRLKNILLRTGEYLAISSSTSYKLKELYSEGITTSISESKTITDVIEKLSVLIALRDASESASDPRRKKRKTEADDLKITSGPHASKKSKLSGTLCDMGCIALTKTDHVKIQVAAKQPKQKDKTEEWILAVVISYNSDKNKYHVEDVDQDETGTRQKYLVPPKNVIPIPSVAEVRQLPEIPAHTDVLALYPGTTCFYNAIVVTPPSKNKDSTSTGQYKVQFEDDNDETKVVTPIHVLEKAKSK</sequence>
<reference evidence="7" key="1">
    <citation type="submission" date="2020-12" db="EMBL/GenBank/DDBJ databases">
        <title>Metabolic potential, ecology and presence of endohyphal bacteria is reflected in genomic diversity of Mucoromycotina.</title>
        <authorList>
            <person name="Muszewska A."/>
            <person name="Okrasinska A."/>
            <person name="Steczkiewicz K."/>
            <person name="Drgas O."/>
            <person name="Orlowska M."/>
            <person name="Perlinska-Lenart U."/>
            <person name="Aleksandrzak-Piekarczyk T."/>
            <person name="Szatraj K."/>
            <person name="Zielenkiewicz U."/>
            <person name="Pilsyk S."/>
            <person name="Malc E."/>
            <person name="Mieczkowski P."/>
            <person name="Kruszewska J.S."/>
            <person name="Biernat P."/>
            <person name="Pawlowska J."/>
        </authorList>
    </citation>
    <scope>NUCLEOTIDE SEQUENCE</scope>
    <source>
        <strain evidence="7">WA0000051536</strain>
    </source>
</reference>
<evidence type="ECO:0000313" key="7">
    <source>
        <dbReference type="EMBL" id="KAG2185160.1"/>
    </source>
</evidence>
<keyword evidence="2" id="KW-0805">Transcription regulation</keyword>
<dbReference type="InterPro" id="IPR010750">
    <property type="entry name" value="SGF29_tudor-like_dom"/>
</dbReference>
<dbReference type="CDD" id="cd20394">
    <property type="entry name" value="Tudor_SGF29_rpt2"/>
    <property type="match status" value="1"/>
</dbReference>
<evidence type="ECO:0000256" key="5">
    <source>
        <dbReference type="SAM" id="MobiDB-lite"/>
    </source>
</evidence>
<keyword evidence="8" id="KW-1185">Reference proteome</keyword>
<comment type="subcellular location">
    <subcellularLocation>
        <location evidence="1">Nucleus</location>
    </subcellularLocation>
</comment>
<protein>
    <recommendedName>
        <fullName evidence="6">SGF29 C-terminal domain-containing protein</fullName>
    </recommendedName>
</protein>